<dbReference type="GO" id="GO:0005634">
    <property type="term" value="C:nucleus"/>
    <property type="evidence" value="ECO:0007669"/>
    <property type="project" value="InterPro"/>
</dbReference>
<dbReference type="InterPro" id="IPR039040">
    <property type="entry name" value="NAB_fam"/>
</dbReference>
<dbReference type="AlphaFoldDB" id="A0A8B6F5T9"/>
<evidence type="ECO:0000313" key="3">
    <source>
        <dbReference type="Proteomes" id="UP000596742"/>
    </source>
</evidence>
<gene>
    <name evidence="2" type="ORF">MGAL_10B044393</name>
</gene>
<feature type="domain" description="Nab N-terminal" evidence="1">
    <location>
        <begin position="6"/>
        <end position="79"/>
    </location>
</feature>
<dbReference type="Proteomes" id="UP000596742">
    <property type="component" value="Unassembled WGS sequence"/>
</dbReference>
<name>A0A8B6F5T9_MYTGA</name>
<reference evidence="2" key="1">
    <citation type="submission" date="2018-11" db="EMBL/GenBank/DDBJ databases">
        <authorList>
            <person name="Alioto T."/>
            <person name="Alioto T."/>
        </authorList>
    </citation>
    <scope>NUCLEOTIDE SEQUENCE</scope>
</reference>
<proteinExistence type="predicted"/>
<comment type="caution">
    <text evidence="2">The sequence shown here is derived from an EMBL/GenBank/DDBJ whole genome shotgun (WGS) entry which is preliminary data.</text>
</comment>
<accession>A0A8B6F5T9</accession>
<organism evidence="2 3">
    <name type="scientific">Mytilus galloprovincialis</name>
    <name type="common">Mediterranean mussel</name>
    <dbReference type="NCBI Taxonomy" id="29158"/>
    <lineage>
        <taxon>Eukaryota</taxon>
        <taxon>Metazoa</taxon>
        <taxon>Spiralia</taxon>
        <taxon>Lophotrochozoa</taxon>
        <taxon>Mollusca</taxon>
        <taxon>Bivalvia</taxon>
        <taxon>Autobranchia</taxon>
        <taxon>Pteriomorphia</taxon>
        <taxon>Mytilida</taxon>
        <taxon>Mytiloidea</taxon>
        <taxon>Mytilidae</taxon>
        <taxon>Mytilinae</taxon>
        <taxon>Mytilus</taxon>
    </lineage>
</organism>
<keyword evidence="3" id="KW-1185">Reference proteome</keyword>
<protein>
    <recommendedName>
        <fullName evidence="1">Nab N-terminal domain-containing protein</fullName>
    </recommendedName>
</protein>
<sequence length="80" mass="9360">MAKHQPHNLAEWQLHCVLKKASLIQYYDSFIKNGEVDVIKLSESDDRVLKNIMEKVGMAKKPLHVRQFRNTLLEWTKDPG</sequence>
<dbReference type="OrthoDB" id="10028556at2759"/>
<dbReference type="Pfam" id="PF04904">
    <property type="entry name" value="SAM_NCD1"/>
    <property type="match status" value="1"/>
</dbReference>
<dbReference type="InterPro" id="IPR006988">
    <property type="entry name" value="Nab_N"/>
</dbReference>
<dbReference type="PANTHER" id="PTHR12623">
    <property type="entry name" value="NGFI-A BINDING PROTEIN"/>
    <property type="match status" value="1"/>
</dbReference>
<dbReference type="GO" id="GO:0006355">
    <property type="term" value="P:regulation of DNA-templated transcription"/>
    <property type="evidence" value="ECO:0007669"/>
    <property type="project" value="InterPro"/>
</dbReference>
<evidence type="ECO:0000313" key="2">
    <source>
        <dbReference type="EMBL" id="VDI43152.1"/>
    </source>
</evidence>
<dbReference type="PANTHER" id="PTHR12623:SF10">
    <property type="entry name" value="NGFI-A-BINDING PROTEIN HOMOLOG"/>
    <property type="match status" value="1"/>
</dbReference>
<evidence type="ECO:0000259" key="1">
    <source>
        <dbReference type="Pfam" id="PF04904"/>
    </source>
</evidence>
<dbReference type="EMBL" id="UYJE01006113">
    <property type="protein sequence ID" value="VDI43152.1"/>
    <property type="molecule type" value="Genomic_DNA"/>
</dbReference>
<dbReference type="GO" id="GO:0003712">
    <property type="term" value="F:transcription coregulator activity"/>
    <property type="evidence" value="ECO:0007669"/>
    <property type="project" value="InterPro"/>
</dbReference>